<organism evidence="9 10">
    <name type="scientific">Thermoproteus uzoniensis (strain 768-20)</name>
    <dbReference type="NCBI Taxonomy" id="999630"/>
    <lineage>
        <taxon>Archaea</taxon>
        <taxon>Thermoproteota</taxon>
        <taxon>Thermoprotei</taxon>
        <taxon>Thermoproteales</taxon>
        <taxon>Thermoproteaceae</taxon>
        <taxon>Thermoproteus</taxon>
    </lineage>
</organism>
<dbReference type="GeneID" id="10360960"/>
<comment type="catalytic activity">
    <reaction evidence="1">
        <text>a 2'-deoxyribonucleoside 5'-phosphate + H2O = a 2'-deoxyribonucleoside + phosphate</text>
        <dbReference type="Rhea" id="RHEA:36167"/>
        <dbReference type="ChEBI" id="CHEBI:15377"/>
        <dbReference type="ChEBI" id="CHEBI:18274"/>
        <dbReference type="ChEBI" id="CHEBI:43474"/>
        <dbReference type="ChEBI" id="CHEBI:65317"/>
        <dbReference type="EC" id="3.1.3.89"/>
    </reaction>
</comment>
<evidence type="ECO:0000259" key="8">
    <source>
        <dbReference type="SMART" id="SM00471"/>
    </source>
</evidence>
<evidence type="ECO:0000313" key="9">
    <source>
        <dbReference type="EMBL" id="AEA12907.1"/>
    </source>
</evidence>
<name>F2L1Q1_THEU7</name>
<sequence length="182" mass="20120">MDLINVVDALCNIKRIGWLQRGVEAAETVCQHAFLAALLAGEIAAELRSRGEDVDVAEAIAVAAIHDLAEAELGHPGNGVRAVVDWESLELDAMRRLYPHLYELFQSYRKADGKLGLLVSFADKLATLIRACRYAERGYDTRDLIETFVKKLSGYPPPYPDLLKAYLARYCRGALSSQARAV</sequence>
<dbReference type="SUPFAM" id="SSF109604">
    <property type="entry name" value="HD-domain/PDEase-like"/>
    <property type="match status" value="1"/>
</dbReference>
<dbReference type="AlphaFoldDB" id="F2L1Q1"/>
<evidence type="ECO:0000256" key="4">
    <source>
        <dbReference type="ARBA" id="ARBA00011738"/>
    </source>
</evidence>
<evidence type="ECO:0000256" key="2">
    <source>
        <dbReference type="ARBA" id="ARBA00001936"/>
    </source>
</evidence>
<comment type="cofactor">
    <cofactor evidence="3">
        <name>Co(2+)</name>
        <dbReference type="ChEBI" id="CHEBI:48828"/>
    </cofactor>
</comment>
<keyword evidence="6" id="KW-0479">Metal-binding</keyword>
<dbReference type="KEGG" id="tuz:TUZN_1434"/>
<dbReference type="InterPro" id="IPR039356">
    <property type="entry name" value="YfbR/HDDC2"/>
</dbReference>
<feature type="domain" description="HD/PDEase" evidence="8">
    <location>
        <begin position="25"/>
        <end position="137"/>
    </location>
</feature>
<dbReference type="Gene3D" id="1.10.3210.10">
    <property type="entry name" value="Hypothetical protein af1432"/>
    <property type="match status" value="1"/>
</dbReference>
<dbReference type="Pfam" id="PF13023">
    <property type="entry name" value="HD_3"/>
    <property type="match status" value="1"/>
</dbReference>
<dbReference type="GO" id="GO:0002953">
    <property type="term" value="F:5'-deoxynucleotidase activity"/>
    <property type="evidence" value="ECO:0007669"/>
    <property type="project" value="UniProtKB-EC"/>
</dbReference>
<dbReference type="PANTHER" id="PTHR11845:SF13">
    <property type="entry name" value="5'-DEOXYNUCLEOTIDASE HDDC2"/>
    <property type="match status" value="1"/>
</dbReference>
<gene>
    <name evidence="9" type="ordered locus">TUZN_1434</name>
</gene>
<comment type="cofactor">
    <cofactor evidence="2">
        <name>Mn(2+)</name>
        <dbReference type="ChEBI" id="CHEBI:29035"/>
    </cofactor>
</comment>
<evidence type="ECO:0000256" key="3">
    <source>
        <dbReference type="ARBA" id="ARBA00001941"/>
    </source>
</evidence>
<keyword evidence="10" id="KW-1185">Reference proteome</keyword>
<evidence type="ECO:0000313" key="10">
    <source>
        <dbReference type="Proteomes" id="UP000008138"/>
    </source>
</evidence>
<reference key="2">
    <citation type="submission" date="2011-03" db="EMBL/GenBank/DDBJ databases">
        <title>Complete genome sequence of the thermoacidophilic crenarchaeon Thermoproteus uzoniensis 768-20.</title>
        <authorList>
            <person name="Mardanov A.V."/>
            <person name="Gumerov V.M."/>
            <person name="Beletsky A.V."/>
            <person name="Prokofeva M.I."/>
            <person name="Bonch-Osmolovskaya E.A."/>
            <person name="Ravin N.V."/>
            <person name="Skryabin K.G."/>
        </authorList>
    </citation>
    <scope>NUCLEOTIDE SEQUENCE</scope>
    <source>
        <strain>768-20</strain>
    </source>
</reference>
<evidence type="ECO:0000256" key="7">
    <source>
        <dbReference type="ARBA" id="ARBA00022801"/>
    </source>
</evidence>
<comment type="subunit">
    <text evidence="4">Homodimer.</text>
</comment>
<dbReference type="SMART" id="SM00471">
    <property type="entry name" value="HDc"/>
    <property type="match status" value="1"/>
</dbReference>
<proteinExistence type="predicted"/>
<dbReference type="HOGENOM" id="CLU_039453_4_2_2"/>
<dbReference type="GO" id="GO:0046872">
    <property type="term" value="F:metal ion binding"/>
    <property type="evidence" value="ECO:0007669"/>
    <property type="project" value="UniProtKB-KW"/>
</dbReference>
<dbReference type="STRING" id="999630.TUZN_1434"/>
<dbReference type="PANTHER" id="PTHR11845">
    <property type="entry name" value="5'-DEOXYNUCLEOTIDASE HDDC2"/>
    <property type="match status" value="1"/>
</dbReference>
<reference evidence="9 10" key="1">
    <citation type="journal article" date="2011" name="J. Bacteriol.">
        <title>Complete genome sequence of the thermoacidophilic crenarchaeon Thermoproteus uzoniensis 768-20.</title>
        <authorList>
            <person name="Mardanov A.V."/>
            <person name="Gumerov V.M."/>
            <person name="Beletsky A.V."/>
            <person name="Prokofeva M.I."/>
            <person name="Bonch-Osmolovskaya E.A."/>
            <person name="Ravin N.V."/>
            <person name="Skryabin K.G."/>
        </authorList>
    </citation>
    <scope>NUCLEOTIDE SEQUENCE [LARGE SCALE GENOMIC DNA]</scope>
    <source>
        <strain evidence="9 10">768-20</strain>
    </source>
</reference>
<dbReference type="eggNOG" id="arCOG04311">
    <property type="taxonomic scope" value="Archaea"/>
</dbReference>
<accession>F2L1Q1</accession>
<dbReference type="InterPro" id="IPR003607">
    <property type="entry name" value="HD/PDEase_dom"/>
</dbReference>
<dbReference type="InterPro" id="IPR006674">
    <property type="entry name" value="HD_domain"/>
</dbReference>
<evidence type="ECO:0000256" key="6">
    <source>
        <dbReference type="ARBA" id="ARBA00022723"/>
    </source>
</evidence>
<dbReference type="RefSeq" id="WP_013680242.1">
    <property type="nucleotide sequence ID" value="NC_015315.1"/>
</dbReference>
<evidence type="ECO:0000256" key="1">
    <source>
        <dbReference type="ARBA" id="ARBA00001638"/>
    </source>
</evidence>
<protein>
    <recommendedName>
        <fullName evidence="5">5'-deoxynucleotidase</fullName>
        <ecNumber evidence="5">3.1.3.89</ecNumber>
    </recommendedName>
</protein>
<evidence type="ECO:0000256" key="5">
    <source>
        <dbReference type="ARBA" id="ARBA00012964"/>
    </source>
</evidence>
<dbReference type="EMBL" id="CP002590">
    <property type="protein sequence ID" value="AEA12907.1"/>
    <property type="molecule type" value="Genomic_DNA"/>
</dbReference>
<dbReference type="Proteomes" id="UP000008138">
    <property type="component" value="Chromosome"/>
</dbReference>
<keyword evidence="7" id="KW-0378">Hydrolase</keyword>
<dbReference type="EC" id="3.1.3.89" evidence="5"/>